<evidence type="ECO:0000256" key="1">
    <source>
        <dbReference type="SAM" id="SignalP"/>
    </source>
</evidence>
<dbReference type="AlphaFoldDB" id="W8U358"/>
<dbReference type="EMBL" id="CP007452">
    <property type="protein sequence ID" value="AHM55436.1"/>
    <property type="molecule type" value="Genomic_DNA"/>
</dbReference>
<dbReference type="RefSeq" id="WP_025434486.1">
    <property type="nucleotide sequence ID" value="NZ_CP007452.1"/>
</dbReference>
<keyword evidence="3" id="KW-1185">Reference proteome</keyword>
<proteinExistence type="predicted"/>
<dbReference type="PROSITE" id="PS51257">
    <property type="entry name" value="PROKAR_LIPOPROTEIN"/>
    <property type="match status" value="1"/>
</dbReference>
<evidence type="ECO:0000313" key="3">
    <source>
        <dbReference type="Proteomes" id="UP000019591"/>
    </source>
</evidence>
<dbReference type="KEGG" id="eac:EAL2_c00990"/>
<sequence length="65" mass="7386">MAFSKRKMFYSAILLLCIIFFTGACAITEFFIATQIDKTQSYGHIKEKIKAVIEKQAVPDRAEIP</sequence>
<keyword evidence="1" id="KW-0732">Signal</keyword>
<name>W8U358_PEPAC</name>
<accession>W8U358</accession>
<dbReference type="Proteomes" id="UP000019591">
    <property type="component" value="Chromosome"/>
</dbReference>
<organism evidence="2 3">
    <name type="scientific">Peptoclostridium acidaminophilum DSM 3953</name>
    <dbReference type="NCBI Taxonomy" id="1286171"/>
    <lineage>
        <taxon>Bacteria</taxon>
        <taxon>Bacillati</taxon>
        <taxon>Bacillota</taxon>
        <taxon>Clostridia</taxon>
        <taxon>Peptostreptococcales</taxon>
        <taxon>Peptoclostridiaceae</taxon>
        <taxon>Peptoclostridium</taxon>
    </lineage>
</organism>
<dbReference type="PATRIC" id="fig|1286171.3.peg.69"/>
<reference evidence="2 3" key="1">
    <citation type="journal article" date="2014" name="Genome Announc.">
        <title>Complete Genome Sequence of Amino Acid-Utilizing Eubacterium acidaminophilum al-2 (DSM 3953).</title>
        <authorList>
            <person name="Poehlein A."/>
            <person name="Andreesen J.R."/>
            <person name="Daniel R."/>
        </authorList>
    </citation>
    <scope>NUCLEOTIDE SEQUENCE [LARGE SCALE GENOMIC DNA]</scope>
    <source>
        <strain evidence="2 3">DSM 3953</strain>
    </source>
</reference>
<feature type="signal peptide" evidence="1">
    <location>
        <begin position="1"/>
        <end position="26"/>
    </location>
</feature>
<protein>
    <submittedName>
        <fullName evidence="2">Uncharacterized protein</fullName>
    </submittedName>
</protein>
<evidence type="ECO:0000313" key="2">
    <source>
        <dbReference type="EMBL" id="AHM55436.1"/>
    </source>
</evidence>
<gene>
    <name evidence="2" type="ORF">EAL2_c00990</name>
</gene>
<dbReference type="HOGENOM" id="CLU_2843287_0_0_9"/>
<feature type="chain" id="PRO_5004915096" evidence="1">
    <location>
        <begin position="27"/>
        <end position="65"/>
    </location>
</feature>